<dbReference type="EMBL" id="CP019288">
    <property type="protein sequence ID" value="QHI37204.1"/>
    <property type="molecule type" value="Genomic_DNA"/>
</dbReference>
<dbReference type="KEGG" id="kan:IMCC3317_25820"/>
<organism evidence="1 2">
    <name type="scientific">Kordia antarctica</name>
    <dbReference type="NCBI Taxonomy" id="1218801"/>
    <lineage>
        <taxon>Bacteria</taxon>
        <taxon>Pseudomonadati</taxon>
        <taxon>Bacteroidota</taxon>
        <taxon>Flavobacteriia</taxon>
        <taxon>Flavobacteriales</taxon>
        <taxon>Flavobacteriaceae</taxon>
        <taxon>Kordia</taxon>
    </lineage>
</organism>
<evidence type="ECO:0000313" key="2">
    <source>
        <dbReference type="Proteomes" id="UP000464657"/>
    </source>
</evidence>
<dbReference type="AlphaFoldDB" id="A0A7L4ZMS4"/>
<dbReference type="Proteomes" id="UP000464657">
    <property type="component" value="Chromosome"/>
</dbReference>
<dbReference type="RefSeq" id="WP_160129846.1">
    <property type="nucleotide sequence ID" value="NZ_CP019288.1"/>
</dbReference>
<proteinExistence type="predicted"/>
<reference evidence="1 2" key="1">
    <citation type="journal article" date="2013" name="Int. J. Syst. Evol. Microbiol.">
        <title>Kordia antarctica sp. nov., isolated from Antarctic seawater.</title>
        <authorList>
            <person name="Baek K."/>
            <person name="Choi A."/>
            <person name="Kang I."/>
            <person name="Lee K."/>
            <person name="Cho J.C."/>
        </authorList>
    </citation>
    <scope>NUCLEOTIDE SEQUENCE [LARGE SCALE GENOMIC DNA]</scope>
    <source>
        <strain evidence="1 2">IMCC3317</strain>
    </source>
</reference>
<evidence type="ECO:0000313" key="1">
    <source>
        <dbReference type="EMBL" id="QHI37204.1"/>
    </source>
</evidence>
<gene>
    <name evidence="1" type="ORF">IMCC3317_25820</name>
</gene>
<dbReference type="OrthoDB" id="1450313at2"/>
<protein>
    <submittedName>
        <fullName evidence="1">Uncharacterized protein</fullName>
    </submittedName>
</protein>
<name>A0A7L4ZMS4_9FLAO</name>
<accession>A0A7L4ZMS4</accession>
<sequence length="66" mass="7404">MKKQHLKNLSLRKREISNLNFTTIQGGKRSVKSPCATQTEYPTCNGVSIKIACVTQTEFPTCRDCV</sequence>
<keyword evidence="2" id="KW-1185">Reference proteome</keyword>